<feature type="region of interest" description="Disordered" evidence="4">
    <location>
        <begin position="33"/>
        <end position="68"/>
    </location>
</feature>
<dbReference type="PANTHER" id="PTHR31956">
    <property type="entry name" value="NON-SPECIFIC PHOSPHOLIPASE C4-RELATED"/>
    <property type="match status" value="1"/>
</dbReference>
<sequence>MNNVSAHRGFDRRSFLAGMAAMAGGIVLPGCGGSKQNTPNGSAPAPSIGDVPSPNAGDRYSLPRPSLPDPASSNVDFVVLVTMENRSFDHFVGWVSGAEGMPANLQYNDAFGSPQTPFLLSANPSYGYQACGHAQPDHSYQGARTQLASGAMNGWLLTPDTNKTRGDLYPIGFYGQSDLDFFRGEASSYTVCDFYFSGLLGPTFPNRIYLHSGATDRLTDSTDKCTLPTIWDRFADVKVSAKYYFNDVPMVALYGDRYVGISRLFSDFLSDAKAGTLPSFCMVDPSFIGEDEGTADDDHPFADIRNGEVLLGQIYDALRTGPNWNRTLMIIVYDEYGGFFEHVVPPIRPISNAELALGNDGRLGFRVPCALLGPRVAAGTVSRYPFDPSSIHALLQWRFGLQPLGVRGSDPATLNLACALEFGALPRSDAPPIAVTQGTFGGLCAGATQPSSSSSPSAIDKTQSAVGAMPGSMVELRARADTLGFPKP</sequence>
<organism evidence="5 6">
    <name type="scientific">Trinickia symbiotica</name>
    <dbReference type="NCBI Taxonomy" id="863227"/>
    <lineage>
        <taxon>Bacteria</taxon>
        <taxon>Pseudomonadati</taxon>
        <taxon>Pseudomonadota</taxon>
        <taxon>Betaproteobacteria</taxon>
        <taxon>Burkholderiales</taxon>
        <taxon>Burkholderiaceae</taxon>
        <taxon>Trinickia</taxon>
    </lineage>
</organism>
<dbReference type="RefSeq" id="WP_020566506.1">
    <property type="nucleotide sequence ID" value="NZ_KB890207.1"/>
</dbReference>
<dbReference type="InterPro" id="IPR006311">
    <property type="entry name" value="TAT_signal"/>
</dbReference>
<evidence type="ECO:0000313" key="6">
    <source>
        <dbReference type="Proteomes" id="UP000235777"/>
    </source>
</evidence>
<dbReference type="STRING" id="863227.GCA_000373005_04707"/>
<dbReference type="Pfam" id="PF04185">
    <property type="entry name" value="Phosphoesterase"/>
    <property type="match status" value="1"/>
</dbReference>
<comment type="caution">
    <text evidence="5">The sequence shown here is derived from an EMBL/GenBank/DDBJ whole genome shotgun (WGS) entry which is preliminary data.</text>
</comment>
<gene>
    <name evidence="5" type="ORF">C0Z20_30735</name>
</gene>
<dbReference type="AlphaFoldDB" id="A0A2N7WJL0"/>
<reference evidence="5 6" key="1">
    <citation type="submission" date="2018-01" db="EMBL/GenBank/DDBJ databases">
        <title>Whole genome analyses suggest that Burkholderia sensu lato contains two further novel genera in the rhizoxinica-symbiotica group Mycetohabitans gen. nov., and Trinickia gen. nov.: implications for the evolution of diazotrophy and nodulation in the Burkholderiaceae.</title>
        <authorList>
            <person name="Estrada-de los Santos P."/>
            <person name="Palmer M."/>
            <person name="Chavez-Ramirez B."/>
            <person name="Beukes C."/>
            <person name="Steenkamp E.T."/>
            <person name="Hirsch A.M."/>
            <person name="Manyaka P."/>
            <person name="Maluk M."/>
            <person name="Lafos M."/>
            <person name="Crook M."/>
            <person name="Gross E."/>
            <person name="Simon M.F."/>
            <person name="Bueno dos Reis Junior F."/>
            <person name="Poole P.S."/>
            <person name="Venter S.N."/>
            <person name="James E.K."/>
        </authorList>
    </citation>
    <scope>NUCLEOTIDE SEQUENCE [LARGE SCALE GENOMIC DNA]</scope>
    <source>
        <strain evidence="5 6">JPY 581</strain>
    </source>
</reference>
<dbReference type="GO" id="GO:0009395">
    <property type="term" value="P:phospholipid catabolic process"/>
    <property type="evidence" value="ECO:0007669"/>
    <property type="project" value="TreeGrafter"/>
</dbReference>
<dbReference type="InterPro" id="IPR007312">
    <property type="entry name" value="Phosphoesterase"/>
</dbReference>
<comment type="similarity">
    <text evidence="1">Belongs to the bacterial phospholipase C family.</text>
</comment>
<dbReference type="Proteomes" id="UP000235777">
    <property type="component" value="Unassembled WGS sequence"/>
</dbReference>
<protein>
    <recommendedName>
        <fullName evidence="2">phospholipase C</fullName>
        <ecNumber evidence="2">3.1.4.3</ecNumber>
    </recommendedName>
</protein>
<dbReference type="PANTHER" id="PTHR31956:SF1">
    <property type="entry name" value="NON-SPECIFIC PHOSPHOLIPASE C1"/>
    <property type="match status" value="1"/>
</dbReference>
<dbReference type="EC" id="3.1.4.3" evidence="2"/>
<dbReference type="Gene3D" id="3.40.720.10">
    <property type="entry name" value="Alkaline Phosphatase, subunit A"/>
    <property type="match status" value="2"/>
</dbReference>
<evidence type="ECO:0000313" key="5">
    <source>
        <dbReference type="EMBL" id="PMS29639.1"/>
    </source>
</evidence>
<dbReference type="GO" id="GO:0034480">
    <property type="term" value="F:phosphatidylcholine phospholipase C activity"/>
    <property type="evidence" value="ECO:0007669"/>
    <property type="project" value="UniProtKB-EC"/>
</dbReference>
<feature type="region of interest" description="Disordered" evidence="4">
    <location>
        <begin position="446"/>
        <end position="471"/>
    </location>
</feature>
<keyword evidence="6" id="KW-1185">Reference proteome</keyword>
<evidence type="ECO:0000256" key="3">
    <source>
        <dbReference type="ARBA" id="ARBA00022801"/>
    </source>
</evidence>
<keyword evidence="3" id="KW-0378">Hydrolase</keyword>
<dbReference type="InterPro" id="IPR017850">
    <property type="entry name" value="Alkaline_phosphatase_core_sf"/>
</dbReference>
<dbReference type="PROSITE" id="PS51318">
    <property type="entry name" value="TAT"/>
    <property type="match status" value="1"/>
</dbReference>
<name>A0A2N7WJL0_9BURK</name>
<evidence type="ECO:0000256" key="1">
    <source>
        <dbReference type="ARBA" id="ARBA00009717"/>
    </source>
</evidence>
<proteinExistence type="inferred from homology"/>
<evidence type="ECO:0000256" key="4">
    <source>
        <dbReference type="SAM" id="MobiDB-lite"/>
    </source>
</evidence>
<accession>A0A2N7WJL0</accession>
<dbReference type="OrthoDB" id="980947at2"/>
<dbReference type="EMBL" id="PNYC01000041">
    <property type="protein sequence ID" value="PMS29639.1"/>
    <property type="molecule type" value="Genomic_DNA"/>
</dbReference>
<evidence type="ECO:0000256" key="2">
    <source>
        <dbReference type="ARBA" id="ARBA00012018"/>
    </source>
</evidence>